<dbReference type="RefSeq" id="WP_309943115.1">
    <property type="nucleotide sequence ID" value="NZ_AP025310.1"/>
</dbReference>
<sequence>MSDFQQTTFKFTTNDETPLSITCVMTYAADNSWVPMPEGKPVQGGQNQGIQYLHIPNSEISQAANGIVSVQIDPKIVNNVPYASDKASLLISVNGSNLHIDIHSNGGMKTTGTFGNKSVKFDCNFGNVGGDISVIDCTSA</sequence>
<gene>
    <name evidence="1" type="ORF">HNQ88_005003</name>
</gene>
<protein>
    <submittedName>
        <fullName evidence="1">Uncharacterized protein</fullName>
    </submittedName>
</protein>
<reference evidence="1" key="1">
    <citation type="submission" date="2023-07" db="EMBL/GenBank/DDBJ databases">
        <title>Genomic Encyclopedia of Type Strains, Phase IV (KMG-IV): sequencing the most valuable type-strain genomes for metagenomic binning, comparative biology and taxonomic classification.</title>
        <authorList>
            <person name="Goeker M."/>
        </authorList>
    </citation>
    <scope>NUCLEOTIDE SEQUENCE</scope>
    <source>
        <strain evidence="1">DSM 26174</strain>
    </source>
</reference>
<dbReference type="AlphaFoldDB" id="A0AAE4BUM5"/>
<dbReference type="Proteomes" id="UP001185092">
    <property type="component" value="Unassembled WGS sequence"/>
</dbReference>
<evidence type="ECO:0000313" key="1">
    <source>
        <dbReference type="EMBL" id="MDR6241916.1"/>
    </source>
</evidence>
<keyword evidence="2" id="KW-1185">Reference proteome</keyword>
<dbReference type="EMBL" id="JAVDQD010000013">
    <property type="protein sequence ID" value="MDR6241916.1"/>
    <property type="molecule type" value="Genomic_DNA"/>
</dbReference>
<name>A0AAE4BUM5_9BACT</name>
<comment type="caution">
    <text evidence="1">The sequence shown here is derived from an EMBL/GenBank/DDBJ whole genome shotgun (WGS) entry which is preliminary data.</text>
</comment>
<proteinExistence type="predicted"/>
<organism evidence="1 2">
    <name type="scientific">Aureibacter tunicatorum</name>
    <dbReference type="NCBI Taxonomy" id="866807"/>
    <lineage>
        <taxon>Bacteria</taxon>
        <taxon>Pseudomonadati</taxon>
        <taxon>Bacteroidota</taxon>
        <taxon>Cytophagia</taxon>
        <taxon>Cytophagales</taxon>
        <taxon>Persicobacteraceae</taxon>
        <taxon>Aureibacter</taxon>
    </lineage>
</organism>
<accession>A0AAE4BUM5</accession>
<evidence type="ECO:0000313" key="2">
    <source>
        <dbReference type="Proteomes" id="UP001185092"/>
    </source>
</evidence>